<keyword evidence="2" id="KW-0732">Signal</keyword>
<evidence type="ECO:0000313" key="3">
    <source>
        <dbReference type="EMBL" id="TQF15476.1"/>
    </source>
</evidence>
<evidence type="ECO:0008006" key="5">
    <source>
        <dbReference type="Google" id="ProtNLM"/>
    </source>
</evidence>
<feature type="chain" id="PRO_5022159891" description="Lipoprotein" evidence="2">
    <location>
        <begin position="23"/>
        <end position="126"/>
    </location>
</feature>
<evidence type="ECO:0000256" key="2">
    <source>
        <dbReference type="SAM" id="SignalP"/>
    </source>
</evidence>
<dbReference type="RefSeq" id="WP_141642818.1">
    <property type="nucleotide sequence ID" value="NZ_VIFM01000042.1"/>
</dbReference>
<gene>
    <name evidence="3" type="ORF">FJV41_13200</name>
</gene>
<sequence>MRNFGYGLLITTGMLFGPLAGAQGTSQAPKTDASAQQQSGCPCEMMGGGMMGGGMMGQGMGGAGMNCSMRGRADVKVEQTPTGAILRLTAKNAGQVEEVQRMAQGMQRCMSGSGTQQQGQPASPGQ</sequence>
<evidence type="ECO:0000313" key="4">
    <source>
        <dbReference type="Proteomes" id="UP000315369"/>
    </source>
</evidence>
<feature type="compositionally biased region" description="Polar residues" evidence="1">
    <location>
        <begin position="110"/>
        <end position="126"/>
    </location>
</feature>
<dbReference type="Proteomes" id="UP000315369">
    <property type="component" value="Unassembled WGS sequence"/>
</dbReference>
<dbReference type="EMBL" id="VIFM01000042">
    <property type="protein sequence ID" value="TQF15476.1"/>
    <property type="molecule type" value="Genomic_DNA"/>
</dbReference>
<proteinExistence type="predicted"/>
<feature type="region of interest" description="Disordered" evidence="1">
    <location>
        <begin position="105"/>
        <end position="126"/>
    </location>
</feature>
<keyword evidence="4" id="KW-1185">Reference proteome</keyword>
<protein>
    <recommendedName>
        <fullName evidence="5">Lipoprotein</fullName>
    </recommendedName>
</protein>
<evidence type="ECO:0000256" key="1">
    <source>
        <dbReference type="SAM" id="MobiDB-lite"/>
    </source>
</evidence>
<feature type="signal peptide" evidence="2">
    <location>
        <begin position="1"/>
        <end position="22"/>
    </location>
</feature>
<organism evidence="3 4">
    <name type="scientific">Myxococcus llanfairpwllgwyngyllgogerychwyrndrobwllllantysiliogogogochensis</name>
    <dbReference type="NCBI Taxonomy" id="2590453"/>
    <lineage>
        <taxon>Bacteria</taxon>
        <taxon>Pseudomonadati</taxon>
        <taxon>Myxococcota</taxon>
        <taxon>Myxococcia</taxon>
        <taxon>Myxococcales</taxon>
        <taxon>Cystobacterineae</taxon>
        <taxon>Myxococcaceae</taxon>
        <taxon>Myxococcus</taxon>
    </lineage>
</organism>
<dbReference type="OrthoDB" id="5525709at2"/>
<reference evidence="3 4" key="1">
    <citation type="submission" date="2019-06" db="EMBL/GenBank/DDBJ databases">
        <authorList>
            <person name="Livingstone P."/>
            <person name="Whitworth D."/>
        </authorList>
    </citation>
    <scope>NUCLEOTIDE SEQUENCE [LARGE SCALE GENOMIC DNA]</scope>
    <source>
        <strain evidence="3 4">AM401</strain>
    </source>
</reference>
<dbReference type="AlphaFoldDB" id="A0A540X2M6"/>
<comment type="caution">
    <text evidence="3">The sequence shown here is derived from an EMBL/GenBank/DDBJ whole genome shotgun (WGS) entry which is preliminary data.</text>
</comment>
<accession>A0A540X2M6</accession>
<name>A0A540X2M6_9BACT</name>